<protein>
    <submittedName>
        <fullName evidence="8">YicC family protein</fullName>
    </submittedName>
</protein>
<proteinExistence type="inferred from homology"/>
<evidence type="ECO:0000256" key="1">
    <source>
        <dbReference type="ARBA" id="ARBA00001968"/>
    </source>
</evidence>
<evidence type="ECO:0000313" key="9">
    <source>
        <dbReference type="Proteomes" id="UP001501126"/>
    </source>
</evidence>
<evidence type="ECO:0000256" key="2">
    <source>
        <dbReference type="ARBA" id="ARBA00022722"/>
    </source>
</evidence>
<accession>A0ABN1MKX2</accession>
<dbReference type="Proteomes" id="UP001501126">
    <property type="component" value="Unassembled WGS sequence"/>
</dbReference>
<dbReference type="Pfam" id="PF08340">
    <property type="entry name" value="YicC-like_C"/>
    <property type="match status" value="1"/>
</dbReference>
<dbReference type="EMBL" id="BAAAFH010000003">
    <property type="protein sequence ID" value="GAA0873882.1"/>
    <property type="molecule type" value="Genomic_DNA"/>
</dbReference>
<comment type="cofactor">
    <cofactor evidence="1">
        <name>a divalent metal cation</name>
        <dbReference type="ChEBI" id="CHEBI:60240"/>
    </cofactor>
</comment>
<evidence type="ECO:0000256" key="3">
    <source>
        <dbReference type="ARBA" id="ARBA00022759"/>
    </source>
</evidence>
<evidence type="ECO:0000259" key="7">
    <source>
        <dbReference type="Pfam" id="PF08340"/>
    </source>
</evidence>
<sequence length="289" mass="33211">MLHSMTGFGKASGTYLQKKITIEIRSLNSKSLDLNVRLIPLYKEKEIELRKQVGACLERGKVEVTIAVENNGEERSSVINKAVARAYFNDIKDLEQELGVKSPDPISQLLRMSDIFVNTREELDPEEWTFVSELVDEALHQMEDFRMQEGKSLQADFSERIAEIRALLGEVQQYEEERIITIKERMQKALDEKLGEALDQNRLEQEFIMYIEKLDVSEEKVRLANHLNYFEETMASGKGAGKKLGFISQEIGREINTLGSKSNHVEMQKLVVQMKDNLEKIKEQVLNTL</sequence>
<reference evidence="8 9" key="1">
    <citation type="journal article" date="2019" name="Int. J. Syst. Evol. Microbiol.">
        <title>The Global Catalogue of Microorganisms (GCM) 10K type strain sequencing project: providing services to taxonomists for standard genome sequencing and annotation.</title>
        <authorList>
            <consortium name="The Broad Institute Genomics Platform"/>
            <consortium name="The Broad Institute Genome Sequencing Center for Infectious Disease"/>
            <person name="Wu L."/>
            <person name="Ma J."/>
        </authorList>
    </citation>
    <scope>NUCLEOTIDE SEQUENCE [LARGE SCALE GENOMIC DNA]</scope>
    <source>
        <strain evidence="8 9">JCM 16083</strain>
    </source>
</reference>
<organism evidence="8 9">
    <name type="scientific">Wandonia haliotis</name>
    <dbReference type="NCBI Taxonomy" id="574963"/>
    <lineage>
        <taxon>Bacteria</taxon>
        <taxon>Pseudomonadati</taxon>
        <taxon>Bacteroidota</taxon>
        <taxon>Flavobacteriia</taxon>
        <taxon>Flavobacteriales</taxon>
        <taxon>Crocinitomicaceae</taxon>
        <taxon>Wandonia</taxon>
    </lineage>
</organism>
<keyword evidence="9" id="KW-1185">Reference proteome</keyword>
<dbReference type="NCBIfam" id="TIGR00255">
    <property type="entry name" value="YicC/YloC family endoribonuclease"/>
    <property type="match status" value="1"/>
</dbReference>
<comment type="similarity">
    <text evidence="5">Belongs to the YicC/YloC family.</text>
</comment>
<evidence type="ECO:0000313" key="8">
    <source>
        <dbReference type="EMBL" id="GAA0873882.1"/>
    </source>
</evidence>
<keyword evidence="2" id="KW-0540">Nuclease</keyword>
<dbReference type="PANTHER" id="PTHR30636">
    <property type="entry name" value="UPF0701 PROTEIN YICC"/>
    <property type="match status" value="1"/>
</dbReference>
<keyword evidence="4" id="KW-0378">Hydrolase</keyword>
<dbReference type="InterPro" id="IPR013527">
    <property type="entry name" value="YicC-like_N"/>
</dbReference>
<feature type="domain" description="Endoribonuclease YicC-like N-terminal" evidence="6">
    <location>
        <begin position="2"/>
        <end position="154"/>
    </location>
</feature>
<feature type="domain" description="Endoribonuclease YicC-like C-terminal" evidence="7">
    <location>
        <begin position="172"/>
        <end position="287"/>
    </location>
</feature>
<keyword evidence="3" id="KW-0255">Endonuclease</keyword>
<dbReference type="InterPro" id="IPR013551">
    <property type="entry name" value="YicC-like_C"/>
</dbReference>
<comment type="caution">
    <text evidence="8">The sequence shown here is derived from an EMBL/GenBank/DDBJ whole genome shotgun (WGS) entry which is preliminary data.</text>
</comment>
<evidence type="ECO:0000256" key="5">
    <source>
        <dbReference type="ARBA" id="ARBA00035648"/>
    </source>
</evidence>
<dbReference type="Pfam" id="PF03755">
    <property type="entry name" value="YicC-like_N"/>
    <property type="match status" value="1"/>
</dbReference>
<dbReference type="InterPro" id="IPR005229">
    <property type="entry name" value="YicC/YloC-like"/>
</dbReference>
<evidence type="ECO:0000259" key="6">
    <source>
        <dbReference type="Pfam" id="PF03755"/>
    </source>
</evidence>
<dbReference type="PANTHER" id="PTHR30636:SF3">
    <property type="entry name" value="UPF0701 PROTEIN YICC"/>
    <property type="match status" value="1"/>
</dbReference>
<name>A0ABN1MKX2_9FLAO</name>
<evidence type="ECO:0000256" key="4">
    <source>
        <dbReference type="ARBA" id="ARBA00022801"/>
    </source>
</evidence>
<dbReference type="RefSeq" id="WP_343784365.1">
    <property type="nucleotide sequence ID" value="NZ_BAAAFH010000003.1"/>
</dbReference>
<gene>
    <name evidence="8" type="ORF">GCM10009118_02900</name>
</gene>